<dbReference type="Proteomes" id="UP000316598">
    <property type="component" value="Unassembled WGS sequence"/>
</dbReference>
<dbReference type="AlphaFoldDB" id="A0A5C5WRR5"/>
<feature type="region of interest" description="Disordered" evidence="1">
    <location>
        <begin position="517"/>
        <end position="539"/>
    </location>
</feature>
<dbReference type="Pfam" id="PF00884">
    <property type="entry name" value="Sulfatase"/>
    <property type="match status" value="1"/>
</dbReference>
<evidence type="ECO:0000313" key="4">
    <source>
        <dbReference type="EMBL" id="TWT53506.1"/>
    </source>
</evidence>
<evidence type="ECO:0000259" key="3">
    <source>
        <dbReference type="Pfam" id="PF00884"/>
    </source>
</evidence>
<feature type="domain" description="Sulfatase N-terminal" evidence="3">
    <location>
        <begin position="25"/>
        <end position="340"/>
    </location>
</feature>
<dbReference type="RefSeq" id="WP_315854142.1">
    <property type="nucleotide sequence ID" value="NZ_SJPI01000001.1"/>
</dbReference>
<evidence type="ECO:0000256" key="2">
    <source>
        <dbReference type="SAM" id="SignalP"/>
    </source>
</evidence>
<keyword evidence="2" id="KW-0732">Signal</keyword>
<proteinExistence type="predicted"/>
<feature type="signal peptide" evidence="2">
    <location>
        <begin position="1"/>
        <end position="21"/>
    </location>
</feature>
<dbReference type="InterPro" id="IPR000917">
    <property type="entry name" value="Sulfatase_N"/>
</dbReference>
<reference evidence="4 5" key="1">
    <citation type="submission" date="2019-02" db="EMBL/GenBank/DDBJ databases">
        <title>Deep-cultivation of Planctomycetes and their phenomic and genomic characterization uncovers novel biology.</title>
        <authorList>
            <person name="Wiegand S."/>
            <person name="Jogler M."/>
            <person name="Boedeker C."/>
            <person name="Pinto D."/>
            <person name="Vollmers J."/>
            <person name="Rivas-Marin E."/>
            <person name="Kohn T."/>
            <person name="Peeters S.H."/>
            <person name="Heuer A."/>
            <person name="Rast P."/>
            <person name="Oberbeckmann S."/>
            <person name="Bunk B."/>
            <person name="Jeske O."/>
            <person name="Meyerdierks A."/>
            <person name="Storesund J.E."/>
            <person name="Kallscheuer N."/>
            <person name="Luecker S."/>
            <person name="Lage O.M."/>
            <person name="Pohl T."/>
            <person name="Merkel B.J."/>
            <person name="Hornburger P."/>
            <person name="Mueller R.-W."/>
            <person name="Bruemmer F."/>
            <person name="Labrenz M."/>
            <person name="Spormann A.M."/>
            <person name="Op Den Camp H."/>
            <person name="Overmann J."/>
            <person name="Amann R."/>
            <person name="Jetten M.S.M."/>
            <person name="Mascher T."/>
            <person name="Medema M.H."/>
            <person name="Devos D.P."/>
            <person name="Kaster A.-K."/>
            <person name="Ovreas L."/>
            <person name="Rohde M."/>
            <person name="Galperin M.Y."/>
            <person name="Jogler C."/>
        </authorList>
    </citation>
    <scope>NUCLEOTIDE SEQUENCE [LARGE SCALE GENOMIC DNA]</scope>
    <source>
        <strain evidence="4 5">Pla22</strain>
    </source>
</reference>
<dbReference type="GO" id="GO:0004065">
    <property type="term" value="F:arylsulfatase activity"/>
    <property type="evidence" value="ECO:0007669"/>
    <property type="project" value="UniProtKB-EC"/>
</dbReference>
<dbReference type="EMBL" id="SJPI01000001">
    <property type="protein sequence ID" value="TWT53506.1"/>
    <property type="molecule type" value="Genomic_DNA"/>
</dbReference>
<protein>
    <submittedName>
        <fullName evidence="4">Arylsulfatase</fullName>
        <ecNumber evidence="4">3.1.6.1</ecNumber>
    </submittedName>
</protein>
<accession>A0A5C5WRR5</accession>
<evidence type="ECO:0000313" key="5">
    <source>
        <dbReference type="Proteomes" id="UP000316598"/>
    </source>
</evidence>
<keyword evidence="4" id="KW-0378">Hydrolase</keyword>
<dbReference type="EC" id="3.1.6.1" evidence="4"/>
<dbReference type="CDD" id="cd16027">
    <property type="entry name" value="SGSH"/>
    <property type="match status" value="1"/>
</dbReference>
<gene>
    <name evidence="4" type="primary">atsA_9</name>
    <name evidence="4" type="ORF">Pla22_11350</name>
</gene>
<dbReference type="Gene3D" id="3.40.720.10">
    <property type="entry name" value="Alkaline Phosphatase, subunit A"/>
    <property type="match status" value="1"/>
</dbReference>
<feature type="chain" id="PRO_5023122898" evidence="2">
    <location>
        <begin position="22"/>
        <end position="539"/>
    </location>
</feature>
<comment type="caution">
    <text evidence="4">The sequence shown here is derived from an EMBL/GenBank/DDBJ whole genome shotgun (WGS) entry which is preliminary data.</text>
</comment>
<name>A0A5C5WRR5_9BACT</name>
<dbReference type="PANTHER" id="PTHR43751:SF1">
    <property type="entry name" value="SULFATASE ATSG-RELATED"/>
    <property type="match status" value="1"/>
</dbReference>
<dbReference type="InterPro" id="IPR052701">
    <property type="entry name" value="GAG_Ulvan_Degrading_Sulfatases"/>
</dbReference>
<organism evidence="4 5">
    <name type="scientific">Rubripirellula amarantea</name>
    <dbReference type="NCBI Taxonomy" id="2527999"/>
    <lineage>
        <taxon>Bacteria</taxon>
        <taxon>Pseudomonadati</taxon>
        <taxon>Planctomycetota</taxon>
        <taxon>Planctomycetia</taxon>
        <taxon>Pirellulales</taxon>
        <taxon>Pirellulaceae</taxon>
        <taxon>Rubripirellula</taxon>
    </lineage>
</organism>
<evidence type="ECO:0000256" key="1">
    <source>
        <dbReference type="SAM" id="MobiDB-lite"/>
    </source>
</evidence>
<keyword evidence="5" id="KW-1185">Reference proteome</keyword>
<sequence precursor="true">MSRILFLLLVVFGVLSGHTRADDRPNVIMAFADDWGRYAGAYADLNPGGISDAVSTPHFDRVASEGLLFTRAFVSAPSCTPCRSSLLSGQHFWRCGRGAILRGAIWDFSSPSYPLLMKDAGYRIGHTYKVWSPGTPADAPHGGKATGFNSAGRKFNAFSQTAMKSDDHEAAKKQLYDEVRQNFLSFVDADGNGKLDGDQPFCYWFGPTNCHRKWIAGSGKALWGIDPDSLKGKLPKYLPDVPTIREDFADYLGEVQAFDAGLGVIMEEMTRLGLDKNTILVVSGDHGMPGVSRGKCNLYDMGTHVPLAIRWPERISNPGRVIDDFVSLPDLATTFLEVSDVEIPDTMTATSLVPIFKSEQAGQVIPERDAVFTGRERHVDHARIGNKPYPQRAIRTDEYLYVVNFEPDRWPMGTAPGYGEPGELSKADDFQEALTENTFAGFGDMDASPTKAWIITHRRQDPKSFDYAVGKLPEFELYNVKSDPDCMVNLASKLEHQETRNKLHLRLMEELHRTKDPRVSDDPIFESSPYTDLTRPKGK</sequence>
<dbReference type="PANTHER" id="PTHR43751">
    <property type="entry name" value="SULFATASE"/>
    <property type="match status" value="1"/>
</dbReference>
<dbReference type="InterPro" id="IPR017850">
    <property type="entry name" value="Alkaline_phosphatase_core_sf"/>
</dbReference>
<dbReference type="SUPFAM" id="SSF53649">
    <property type="entry name" value="Alkaline phosphatase-like"/>
    <property type="match status" value="1"/>
</dbReference>